<dbReference type="Proteomes" id="UP001197093">
    <property type="component" value="Unassembled WGS sequence"/>
</dbReference>
<organism evidence="2 3">
    <name type="scientific">Staphylotrichum longicolle</name>
    <dbReference type="NCBI Taxonomy" id="669026"/>
    <lineage>
        <taxon>Eukaryota</taxon>
        <taxon>Fungi</taxon>
        <taxon>Dikarya</taxon>
        <taxon>Ascomycota</taxon>
        <taxon>Pezizomycotina</taxon>
        <taxon>Sordariomycetes</taxon>
        <taxon>Sordariomycetidae</taxon>
        <taxon>Sordariales</taxon>
        <taxon>Chaetomiaceae</taxon>
        <taxon>Staphylotrichum</taxon>
    </lineage>
</organism>
<evidence type="ECO:0000313" key="2">
    <source>
        <dbReference type="EMBL" id="KAG7293580.1"/>
    </source>
</evidence>
<dbReference type="Gene3D" id="3.30.710.10">
    <property type="entry name" value="Potassium Channel Kv1.1, Chain A"/>
    <property type="match status" value="1"/>
</dbReference>
<comment type="caution">
    <text evidence="2">The sequence shown here is derived from an EMBL/GenBank/DDBJ whole genome shotgun (WGS) entry which is preliminary data.</text>
</comment>
<evidence type="ECO:0000313" key="3">
    <source>
        <dbReference type="Proteomes" id="UP001197093"/>
    </source>
</evidence>
<name>A0AAD4I4V3_9PEZI</name>
<proteinExistence type="predicted"/>
<dbReference type="AlphaFoldDB" id="A0AAD4I4V3"/>
<gene>
    <name evidence="2" type="ORF">NEMBOFW57_003633</name>
</gene>
<evidence type="ECO:0008006" key="4">
    <source>
        <dbReference type="Google" id="ProtNLM"/>
    </source>
</evidence>
<feature type="region of interest" description="Disordered" evidence="1">
    <location>
        <begin position="1"/>
        <end position="35"/>
    </location>
</feature>
<dbReference type="EMBL" id="JAHCVI010000001">
    <property type="protein sequence ID" value="KAG7293580.1"/>
    <property type="molecule type" value="Genomic_DNA"/>
</dbReference>
<reference evidence="2" key="1">
    <citation type="submission" date="2023-02" db="EMBL/GenBank/DDBJ databases">
        <authorList>
            <person name="Palmer J.M."/>
        </authorList>
    </citation>
    <scope>NUCLEOTIDE SEQUENCE</scope>
    <source>
        <strain evidence="2">FW57</strain>
    </source>
</reference>
<feature type="compositionally biased region" description="Polar residues" evidence="1">
    <location>
        <begin position="25"/>
        <end position="35"/>
    </location>
</feature>
<sequence length="426" mass="47432">MQPPKNEGDESDEGDGRSVKRLRTENNAFSHLSTESTRPSLFIKSEGVTTKKEDWLAATVVDAKPVVKMPPAPKKMEVFHVHGDLTLVAGEQGIRFRISSQSLALVSSAWERKINGPFSGKQSQDGADGWVMPLPEDHPDALRIALQVIHYKFDVVPASLSLDIVFHLTVLCDKYDMVGLLKPFWIGWISKLSQPALEPRSLVQQVWVAHKLGHMQLYERAVKEVLSSTTKRTVSGRTQLYLEGHPDFNLSKDPHLLALGLLESWELGRLQLIRQVKAKLDTALRKLSDPKNTACHYAHPDWQKTCDCAMLGGVHRALQGKSWYSSGSINWENQVTVSVRQLVNKLEAVRTEAIGESRMRKKQGSAHKTCTPWERFELTDILGACSLGTDVAPNPSTFEAQARKSGLMAYAYPTSLFRRPSGFGAA</sequence>
<dbReference type="InterPro" id="IPR011333">
    <property type="entry name" value="SKP1/BTB/POZ_sf"/>
</dbReference>
<keyword evidence="3" id="KW-1185">Reference proteome</keyword>
<evidence type="ECO:0000256" key="1">
    <source>
        <dbReference type="SAM" id="MobiDB-lite"/>
    </source>
</evidence>
<accession>A0AAD4I4V3</accession>
<protein>
    <recommendedName>
        <fullName evidence="4">BTB domain-containing protein</fullName>
    </recommendedName>
</protein>
<feature type="compositionally biased region" description="Basic and acidic residues" evidence="1">
    <location>
        <begin position="14"/>
        <end position="24"/>
    </location>
</feature>